<name>A0A930VKH6_9ACTN</name>
<evidence type="ECO:0000256" key="2">
    <source>
        <dbReference type="ARBA" id="ARBA00022840"/>
    </source>
</evidence>
<dbReference type="EMBL" id="JADKPO010000001">
    <property type="protein sequence ID" value="MBF4766493.1"/>
    <property type="molecule type" value="Genomic_DNA"/>
</dbReference>
<evidence type="ECO:0000313" key="5">
    <source>
        <dbReference type="Proteomes" id="UP000660668"/>
    </source>
</evidence>
<evidence type="ECO:0000256" key="3">
    <source>
        <dbReference type="SAM" id="MobiDB-lite"/>
    </source>
</evidence>
<sequence length="435" mass="44957">MSRPIVTLILASGAAWESTALALLERDPGVVVLRRCVDVPDLLAAASAGQADAAVVALDAPGFDQDVVDHLRRFQVRPVAILAAGLADQLRHQATRLGVAATLTDDRLPDLSGLVRAEGEPAAHQGLGSAPSDPVPAVPIGPTGSSGSPGRGRVLAVWGPGGAPGRTTVAVAVAAELAARRRPTTLVDADPYGGTVAAQLGVLDEVSGLLSAARLSGGALLEERFESIRRALGEHLSVVTGLPRADRWVELRGGSVEHLLEVASARGDVVVDTGFSIEPDPAGEIGSRPARNQATFAALAEADEVLVVGSADPVGLARLARASVELNELAPGSTLRVVVNRMRPSLGWSHQDVAGMLGGFVAAASLHFLPDDRLAVDRALVAGRSLVETGDSALRKAVADLVDALAPDSVPATGRRGRRGGRRVRRRTASTGRRW</sequence>
<dbReference type="GO" id="GO:0009898">
    <property type="term" value="C:cytoplasmic side of plasma membrane"/>
    <property type="evidence" value="ECO:0007669"/>
    <property type="project" value="TreeGrafter"/>
</dbReference>
<protein>
    <recommendedName>
        <fullName evidence="6">MinD-like ATPase involved in chromosome partitioning or flagellar assembly</fullName>
    </recommendedName>
</protein>
<gene>
    <name evidence="4" type="ORF">ISU10_01775</name>
</gene>
<dbReference type="PANTHER" id="PTHR43384">
    <property type="entry name" value="SEPTUM SITE-DETERMINING PROTEIN MIND HOMOLOG, CHLOROPLASTIC-RELATED"/>
    <property type="match status" value="1"/>
</dbReference>
<dbReference type="Proteomes" id="UP000660668">
    <property type="component" value="Unassembled WGS sequence"/>
</dbReference>
<dbReference type="PANTHER" id="PTHR43384:SF6">
    <property type="entry name" value="SEPTUM SITE-DETERMINING PROTEIN MIND HOMOLOG, CHLOROPLASTIC"/>
    <property type="match status" value="1"/>
</dbReference>
<dbReference type="GO" id="GO:0005829">
    <property type="term" value="C:cytosol"/>
    <property type="evidence" value="ECO:0007669"/>
    <property type="project" value="TreeGrafter"/>
</dbReference>
<keyword evidence="5" id="KW-1185">Reference proteome</keyword>
<feature type="region of interest" description="Disordered" evidence="3">
    <location>
        <begin position="409"/>
        <end position="435"/>
    </location>
</feature>
<proteinExistence type="predicted"/>
<dbReference type="GO" id="GO:0051782">
    <property type="term" value="P:negative regulation of cell division"/>
    <property type="evidence" value="ECO:0007669"/>
    <property type="project" value="TreeGrafter"/>
</dbReference>
<dbReference type="RefSeq" id="WP_194694613.1">
    <property type="nucleotide sequence ID" value="NZ_JADKPO010000001.1"/>
</dbReference>
<dbReference type="GO" id="GO:0016887">
    <property type="term" value="F:ATP hydrolysis activity"/>
    <property type="evidence" value="ECO:0007669"/>
    <property type="project" value="TreeGrafter"/>
</dbReference>
<dbReference type="InterPro" id="IPR050625">
    <property type="entry name" value="ParA/MinD_ATPase"/>
</dbReference>
<feature type="compositionally biased region" description="Basic residues" evidence="3">
    <location>
        <begin position="415"/>
        <end position="435"/>
    </location>
</feature>
<comment type="caution">
    <text evidence="4">The sequence shown here is derived from an EMBL/GenBank/DDBJ whole genome shotgun (WGS) entry which is preliminary data.</text>
</comment>
<dbReference type="InterPro" id="IPR027417">
    <property type="entry name" value="P-loop_NTPase"/>
</dbReference>
<keyword evidence="2" id="KW-0067">ATP-binding</keyword>
<evidence type="ECO:0000256" key="1">
    <source>
        <dbReference type="ARBA" id="ARBA00022741"/>
    </source>
</evidence>
<evidence type="ECO:0000313" key="4">
    <source>
        <dbReference type="EMBL" id="MBF4766493.1"/>
    </source>
</evidence>
<dbReference type="SUPFAM" id="SSF52540">
    <property type="entry name" value="P-loop containing nucleoside triphosphate hydrolases"/>
    <property type="match status" value="1"/>
</dbReference>
<reference evidence="4" key="1">
    <citation type="submission" date="2020-11" db="EMBL/GenBank/DDBJ databases">
        <title>Nocardioides cynanchi sp. nov., isolated from soil of rhizosphere of Cynanchum wilfordii.</title>
        <authorList>
            <person name="Lee J.-S."/>
            <person name="Suh M.K."/>
            <person name="Kim J.-S."/>
        </authorList>
    </citation>
    <scope>NUCLEOTIDE SEQUENCE</scope>
    <source>
        <strain evidence="4">KCTC 19276</strain>
    </source>
</reference>
<dbReference type="Gene3D" id="3.40.50.300">
    <property type="entry name" value="P-loop containing nucleotide triphosphate hydrolases"/>
    <property type="match status" value="1"/>
</dbReference>
<organism evidence="4 5">
    <name type="scientific">Nocardioides agariphilus</name>
    <dbReference type="NCBI Taxonomy" id="433664"/>
    <lineage>
        <taxon>Bacteria</taxon>
        <taxon>Bacillati</taxon>
        <taxon>Actinomycetota</taxon>
        <taxon>Actinomycetes</taxon>
        <taxon>Propionibacteriales</taxon>
        <taxon>Nocardioidaceae</taxon>
        <taxon>Nocardioides</taxon>
    </lineage>
</organism>
<keyword evidence="1" id="KW-0547">Nucleotide-binding</keyword>
<evidence type="ECO:0008006" key="6">
    <source>
        <dbReference type="Google" id="ProtNLM"/>
    </source>
</evidence>
<dbReference type="GO" id="GO:0005524">
    <property type="term" value="F:ATP binding"/>
    <property type="evidence" value="ECO:0007669"/>
    <property type="project" value="UniProtKB-KW"/>
</dbReference>
<dbReference type="AlphaFoldDB" id="A0A930VKH6"/>
<accession>A0A930VKH6</accession>